<dbReference type="eggNOG" id="KOG4771">
    <property type="taxonomic scope" value="Eukaryota"/>
</dbReference>
<proteinExistence type="inferred from homology"/>
<feature type="compositionally biased region" description="Acidic residues" evidence="6">
    <location>
        <begin position="126"/>
        <end position="142"/>
    </location>
</feature>
<keyword evidence="5" id="KW-0539">Nucleus</keyword>
<dbReference type="KEGG" id="hir:HETIRDRAFT_407642"/>
<evidence type="ECO:0000256" key="2">
    <source>
        <dbReference type="ARBA" id="ARBA00004604"/>
    </source>
</evidence>
<dbReference type="RefSeq" id="XP_009542559.1">
    <property type="nucleotide sequence ID" value="XM_009544264.1"/>
</dbReference>
<dbReference type="EMBL" id="KI925455">
    <property type="protein sequence ID" value="ETW85729.1"/>
    <property type="molecule type" value="Genomic_DNA"/>
</dbReference>
<organism evidence="7 8">
    <name type="scientific">Heterobasidion irregulare (strain TC 32-1)</name>
    <dbReference type="NCBI Taxonomy" id="747525"/>
    <lineage>
        <taxon>Eukaryota</taxon>
        <taxon>Fungi</taxon>
        <taxon>Dikarya</taxon>
        <taxon>Basidiomycota</taxon>
        <taxon>Agaricomycotina</taxon>
        <taxon>Agaricomycetes</taxon>
        <taxon>Russulales</taxon>
        <taxon>Bondarzewiaceae</taxon>
        <taxon>Heterobasidion</taxon>
        <taxon>Heterobasidion annosum species complex</taxon>
    </lineage>
</organism>
<dbReference type="PANTHER" id="PTHR13243">
    <property type="entry name" value="HSPC111 PROTEIN-RELATED"/>
    <property type="match status" value="1"/>
</dbReference>
<feature type="compositionally biased region" description="Polar residues" evidence="6">
    <location>
        <begin position="89"/>
        <end position="98"/>
    </location>
</feature>
<dbReference type="STRING" id="747525.W4KJ38"/>
<dbReference type="InParanoid" id="W4KJ38"/>
<gene>
    <name evidence="7" type="ORF">HETIRDRAFT_407642</name>
</gene>
<feature type="region of interest" description="Disordered" evidence="6">
    <location>
        <begin position="70"/>
        <end position="156"/>
    </location>
</feature>
<dbReference type="HOGENOM" id="CLU_078857_1_0_1"/>
<dbReference type="AlphaFoldDB" id="W4KJ38"/>
<evidence type="ECO:0000313" key="8">
    <source>
        <dbReference type="Proteomes" id="UP000030671"/>
    </source>
</evidence>
<dbReference type="GO" id="GO:0042273">
    <property type="term" value="P:ribosomal large subunit biogenesis"/>
    <property type="evidence" value="ECO:0007669"/>
    <property type="project" value="TreeGrafter"/>
</dbReference>
<feature type="region of interest" description="Disordered" evidence="6">
    <location>
        <begin position="1"/>
        <end position="34"/>
    </location>
</feature>
<dbReference type="Pfam" id="PF09420">
    <property type="entry name" value="Nop16"/>
    <property type="match status" value="1"/>
</dbReference>
<evidence type="ECO:0000256" key="1">
    <source>
        <dbReference type="ARBA" id="ARBA00002889"/>
    </source>
</evidence>
<protein>
    <recommendedName>
        <fullName evidence="4">Nucleolar protein 16</fullName>
    </recommendedName>
</protein>
<evidence type="ECO:0000256" key="5">
    <source>
        <dbReference type="ARBA" id="ARBA00023242"/>
    </source>
</evidence>
<dbReference type="Proteomes" id="UP000030671">
    <property type="component" value="Unassembled WGS sequence"/>
</dbReference>
<evidence type="ECO:0000313" key="7">
    <source>
        <dbReference type="EMBL" id="ETW85729.1"/>
    </source>
</evidence>
<dbReference type="OrthoDB" id="285729at2759"/>
<comment type="subcellular location">
    <subcellularLocation>
        <location evidence="2">Nucleus</location>
        <location evidence="2">Nucleolus</location>
    </subcellularLocation>
</comment>
<evidence type="ECO:0000256" key="3">
    <source>
        <dbReference type="ARBA" id="ARBA00008479"/>
    </source>
</evidence>
<dbReference type="FunCoup" id="W4KJ38">
    <property type="interactions" value="128"/>
</dbReference>
<evidence type="ECO:0000256" key="6">
    <source>
        <dbReference type="SAM" id="MobiDB-lite"/>
    </source>
</evidence>
<sequence length="243" mass="27116">MANPRQRRKTRSSSYKPVHHSRQAKKLLKKQPVIRGPKALQEAWDRRKTVRQNYAALGLATSLNPRVAGGVERVTADREDNGDTLEVDMTSSEPSSSTHKADANSGSLPKGHGRIVRDEQGNVVEVEMEDEVDDEAPEEEPLIEERASGVTPETKDWVTMPARKQATEVVQALEKASSLAKPVRRFSSTGEGQYLRRLVEKYGEDVEKMARDRKLNVEQRTVGQLSRAIRKAGGIGKLQKTPR</sequence>
<comment type="similarity">
    <text evidence="3">Belongs to the NOP16 family.</text>
</comment>
<accession>W4KJ38</accession>
<dbReference type="PANTHER" id="PTHR13243:SF1">
    <property type="entry name" value="NUCLEOLAR PROTEIN 16"/>
    <property type="match status" value="1"/>
</dbReference>
<keyword evidence="8" id="KW-1185">Reference proteome</keyword>
<comment type="function">
    <text evidence="1">Involved in the biogenesis of the 60S ribosomal subunit.</text>
</comment>
<reference evidence="7 8" key="1">
    <citation type="journal article" date="2012" name="New Phytol.">
        <title>Insight into trade-off between wood decay and parasitism from the genome of a fungal forest pathogen.</title>
        <authorList>
            <person name="Olson A."/>
            <person name="Aerts A."/>
            <person name="Asiegbu F."/>
            <person name="Belbahri L."/>
            <person name="Bouzid O."/>
            <person name="Broberg A."/>
            <person name="Canback B."/>
            <person name="Coutinho P.M."/>
            <person name="Cullen D."/>
            <person name="Dalman K."/>
            <person name="Deflorio G."/>
            <person name="van Diepen L.T."/>
            <person name="Dunand C."/>
            <person name="Duplessis S."/>
            <person name="Durling M."/>
            <person name="Gonthier P."/>
            <person name="Grimwood J."/>
            <person name="Fossdal C.G."/>
            <person name="Hansson D."/>
            <person name="Henrissat B."/>
            <person name="Hietala A."/>
            <person name="Himmelstrand K."/>
            <person name="Hoffmeister D."/>
            <person name="Hogberg N."/>
            <person name="James T.Y."/>
            <person name="Karlsson M."/>
            <person name="Kohler A."/>
            <person name="Kues U."/>
            <person name="Lee Y.H."/>
            <person name="Lin Y.C."/>
            <person name="Lind M."/>
            <person name="Lindquist E."/>
            <person name="Lombard V."/>
            <person name="Lucas S."/>
            <person name="Lunden K."/>
            <person name="Morin E."/>
            <person name="Murat C."/>
            <person name="Park J."/>
            <person name="Raffaello T."/>
            <person name="Rouze P."/>
            <person name="Salamov A."/>
            <person name="Schmutz J."/>
            <person name="Solheim H."/>
            <person name="Stahlberg J."/>
            <person name="Velez H."/>
            <person name="de Vries R.P."/>
            <person name="Wiebenga A."/>
            <person name="Woodward S."/>
            <person name="Yakovlev I."/>
            <person name="Garbelotto M."/>
            <person name="Martin F."/>
            <person name="Grigoriev I.V."/>
            <person name="Stenlid J."/>
        </authorList>
    </citation>
    <scope>NUCLEOTIDE SEQUENCE [LARGE SCALE GENOMIC DNA]</scope>
    <source>
        <strain evidence="7 8">TC 32-1</strain>
    </source>
</reference>
<dbReference type="GO" id="GO:0005730">
    <property type="term" value="C:nucleolus"/>
    <property type="evidence" value="ECO:0007669"/>
    <property type="project" value="UniProtKB-SubCell"/>
</dbReference>
<feature type="compositionally biased region" description="Basic residues" evidence="6">
    <location>
        <begin position="1"/>
        <end position="29"/>
    </location>
</feature>
<dbReference type="GeneID" id="20672618"/>
<dbReference type="InterPro" id="IPR019002">
    <property type="entry name" value="Ribosome_biogenesis_Nop16"/>
</dbReference>
<name>W4KJ38_HETIT</name>
<evidence type="ECO:0000256" key="4">
    <source>
        <dbReference type="ARBA" id="ARBA00015522"/>
    </source>
</evidence>